<evidence type="ECO:0000313" key="4">
    <source>
        <dbReference type="EMBL" id="CAB4196467.1"/>
    </source>
</evidence>
<proteinExistence type="predicted"/>
<dbReference type="EMBL" id="LR796826">
    <property type="protein sequence ID" value="CAB4168467.1"/>
    <property type="molecule type" value="Genomic_DNA"/>
</dbReference>
<evidence type="ECO:0000256" key="1">
    <source>
        <dbReference type="SAM" id="MobiDB-lite"/>
    </source>
</evidence>
<evidence type="ECO:0000313" key="3">
    <source>
        <dbReference type="EMBL" id="CAB4168467.1"/>
    </source>
</evidence>
<evidence type="ECO:0000313" key="5">
    <source>
        <dbReference type="EMBL" id="CAB4205303.1"/>
    </source>
</evidence>
<dbReference type="EMBL" id="LR797251">
    <property type="protein sequence ID" value="CAB4196467.1"/>
    <property type="molecule type" value="Genomic_DNA"/>
</dbReference>
<dbReference type="EMBL" id="LR797357">
    <property type="protein sequence ID" value="CAB4205303.1"/>
    <property type="molecule type" value="Genomic_DNA"/>
</dbReference>
<evidence type="ECO:0000313" key="2">
    <source>
        <dbReference type="EMBL" id="CAB4167512.1"/>
    </source>
</evidence>
<accession>A0A6J5PB51</accession>
<organism evidence="3">
    <name type="scientific">uncultured Caudovirales phage</name>
    <dbReference type="NCBI Taxonomy" id="2100421"/>
    <lineage>
        <taxon>Viruses</taxon>
        <taxon>Duplodnaviria</taxon>
        <taxon>Heunggongvirae</taxon>
        <taxon>Uroviricota</taxon>
        <taxon>Caudoviricetes</taxon>
        <taxon>Peduoviridae</taxon>
        <taxon>Maltschvirus</taxon>
        <taxon>Maltschvirus maltsch</taxon>
    </lineage>
</organism>
<sequence length="116" mass="12515">MALTEQQKNKLKKNGLSGLNKPKNTPSHPTKKGVVAVKGASGDSIKIIRFGDQNMGHNYSPEARKSFKARHGQNIAKGPSSAAYWADKQYWSGPSGPKKMPPKSQKSTKGLGSPKK</sequence>
<dbReference type="EMBL" id="LR796816">
    <property type="protein sequence ID" value="CAB4167512.1"/>
    <property type="molecule type" value="Genomic_DNA"/>
</dbReference>
<gene>
    <name evidence="4" type="ORF">UFOVP1292_71</name>
    <name evidence="5" type="ORF">UFOVP1411_62</name>
    <name evidence="2" type="ORF">UFOVP859_24</name>
    <name evidence="3" type="ORF">UFOVP882_21</name>
</gene>
<feature type="compositionally biased region" description="Low complexity" evidence="1">
    <location>
        <begin position="92"/>
        <end position="107"/>
    </location>
</feature>
<protein>
    <submittedName>
        <fullName evidence="3">Uncharacterized protein</fullName>
    </submittedName>
</protein>
<feature type="compositionally biased region" description="Low complexity" evidence="1">
    <location>
        <begin position="14"/>
        <end position="24"/>
    </location>
</feature>
<reference evidence="3" key="1">
    <citation type="submission" date="2020-05" db="EMBL/GenBank/DDBJ databases">
        <authorList>
            <person name="Chiriac C."/>
            <person name="Salcher M."/>
            <person name="Ghai R."/>
            <person name="Kavagutti S V."/>
        </authorList>
    </citation>
    <scope>NUCLEOTIDE SEQUENCE</scope>
</reference>
<name>A0A6J5PB51_9CAUD</name>
<feature type="region of interest" description="Disordered" evidence="1">
    <location>
        <begin position="1"/>
        <end position="116"/>
    </location>
</feature>